<dbReference type="Proteomes" id="UP000001067">
    <property type="component" value="Unassembled WGS sequence"/>
</dbReference>
<gene>
    <name evidence="2" type="ORF">PTT_12940</name>
</gene>
<sequence>MPATEVADDFAEEISAPESPPARPAKRLKLPWLPAISALIVAQPLVMLSPNKTDRNWPIEKHLATTIDVPFLIDFQEQLFQINGSGSGVF</sequence>
<feature type="region of interest" description="Disordered" evidence="1">
    <location>
        <begin position="1"/>
        <end position="23"/>
    </location>
</feature>
<dbReference type="AlphaFoldDB" id="E3RUZ4"/>
<proteinExistence type="predicted"/>
<dbReference type="HOGENOM" id="CLU_2441964_0_0_1"/>
<keyword evidence="3" id="KW-1185">Reference proteome</keyword>
<evidence type="ECO:0000313" key="2">
    <source>
        <dbReference type="EMBL" id="EFQ90455.1"/>
    </source>
</evidence>
<accession>E3RUZ4</accession>
<dbReference type="EMBL" id="GL535192">
    <property type="protein sequence ID" value="EFQ90455.1"/>
    <property type="molecule type" value="Genomic_DNA"/>
</dbReference>
<dbReference type="KEGG" id="pte:PTT_12940"/>
<evidence type="ECO:0000313" key="3">
    <source>
        <dbReference type="Proteomes" id="UP000001067"/>
    </source>
</evidence>
<organism evidence="3">
    <name type="scientific">Pyrenophora teres f. teres (strain 0-1)</name>
    <name type="common">Barley net blotch fungus</name>
    <name type="synonym">Drechslera teres f. teres</name>
    <dbReference type="NCBI Taxonomy" id="861557"/>
    <lineage>
        <taxon>Eukaryota</taxon>
        <taxon>Fungi</taxon>
        <taxon>Dikarya</taxon>
        <taxon>Ascomycota</taxon>
        <taxon>Pezizomycotina</taxon>
        <taxon>Dothideomycetes</taxon>
        <taxon>Pleosporomycetidae</taxon>
        <taxon>Pleosporales</taxon>
        <taxon>Pleosporineae</taxon>
        <taxon>Pleosporaceae</taxon>
        <taxon>Pyrenophora</taxon>
    </lineage>
</organism>
<name>E3RUZ4_PYRTT</name>
<evidence type="ECO:0000256" key="1">
    <source>
        <dbReference type="SAM" id="MobiDB-lite"/>
    </source>
</evidence>
<protein>
    <submittedName>
        <fullName evidence="2">Uncharacterized protein</fullName>
    </submittedName>
</protein>
<reference evidence="2 3" key="1">
    <citation type="journal article" date="2010" name="Genome Biol.">
        <title>A first genome assembly of the barley fungal pathogen Pyrenophora teres f. teres.</title>
        <authorList>
            <person name="Ellwood S.R."/>
            <person name="Liu Z."/>
            <person name="Syme R.A."/>
            <person name="Lai Z."/>
            <person name="Hane J.K."/>
            <person name="Keiper F."/>
            <person name="Moffat C.S."/>
            <person name="Oliver R.P."/>
            <person name="Friesen T.L."/>
        </authorList>
    </citation>
    <scope>NUCLEOTIDE SEQUENCE [LARGE SCALE GENOMIC DNA]</scope>
    <source>
        <strain evidence="2 3">0-1</strain>
    </source>
</reference>
<feature type="compositionally biased region" description="Acidic residues" evidence="1">
    <location>
        <begin position="1"/>
        <end position="12"/>
    </location>
</feature>